<dbReference type="OrthoDB" id="1001765at2759"/>
<feature type="chain" id="PRO_5032723777" description="Desiccation-related protein PCC13-62" evidence="1">
    <location>
        <begin position="34"/>
        <end position="321"/>
    </location>
</feature>
<dbReference type="InterPro" id="IPR052965">
    <property type="entry name" value="Pigment-catalase-like"/>
</dbReference>
<dbReference type="Proteomes" id="UP000652761">
    <property type="component" value="Unassembled WGS sequence"/>
</dbReference>
<dbReference type="AlphaFoldDB" id="A0A843UK26"/>
<dbReference type="PANTHER" id="PTHR31694">
    <property type="entry name" value="DESICCATION-LIKE PROTEIN"/>
    <property type="match status" value="1"/>
</dbReference>
<gene>
    <name evidence="2" type="ORF">Taro_015133</name>
</gene>
<evidence type="ECO:0008006" key="4">
    <source>
        <dbReference type="Google" id="ProtNLM"/>
    </source>
</evidence>
<organism evidence="2 3">
    <name type="scientific">Colocasia esculenta</name>
    <name type="common">Wild taro</name>
    <name type="synonym">Arum esculentum</name>
    <dbReference type="NCBI Taxonomy" id="4460"/>
    <lineage>
        <taxon>Eukaryota</taxon>
        <taxon>Viridiplantae</taxon>
        <taxon>Streptophyta</taxon>
        <taxon>Embryophyta</taxon>
        <taxon>Tracheophyta</taxon>
        <taxon>Spermatophyta</taxon>
        <taxon>Magnoliopsida</taxon>
        <taxon>Liliopsida</taxon>
        <taxon>Araceae</taxon>
        <taxon>Aroideae</taxon>
        <taxon>Colocasieae</taxon>
        <taxon>Colocasia</taxon>
    </lineage>
</organism>
<evidence type="ECO:0000313" key="3">
    <source>
        <dbReference type="Proteomes" id="UP000652761"/>
    </source>
</evidence>
<accession>A0A843UK26</accession>
<comment type="caution">
    <text evidence="2">The sequence shown here is derived from an EMBL/GenBank/DDBJ whole genome shotgun (WGS) entry which is preliminary data.</text>
</comment>
<keyword evidence="3" id="KW-1185">Reference proteome</keyword>
<dbReference type="PANTHER" id="PTHR31694:SF26">
    <property type="entry name" value="OS05G0151100 PROTEIN"/>
    <property type="match status" value="1"/>
</dbReference>
<name>A0A843UK26_COLES</name>
<sequence length="321" mass="34613">MAAPRTSLPSAAVALVPFCFLLFVFCMASTGRCQPQCVPEPSLLPVAVFPVDVDLLQFALNLEHLEADFFLHSALGYGLDAIAPELVMGGPPPIGAQKANLDKRTRSVIAEFALEEVGHLRVIKSTVGGFPRPLLDLSSQNFAAIFDQAVGYPLIPPFDPYADSINYLLASYVIPYMGLVGYVGANPNVNGFVSKRLLAGLLGVESGQDAVIRDRLYEHAEEVVHPYNRTVAEFTAAISELRNRLAMCGVKDEGIVVPPFLGAEGRSSTNVLSANRDSLSYRRTPAEILRVVYGTGDEHKPGGFFPKGGDGNIASQYLLYP</sequence>
<proteinExistence type="predicted"/>
<feature type="signal peptide" evidence="1">
    <location>
        <begin position="1"/>
        <end position="33"/>
    </location>
</feature>
<keyword evidence="1" id="KW-0732">Signal</keyword>
<dbReference type="EMBL" id="NMUH01000646">
    <property type="protein sequence ID" value="MQL82657.1"/>
    <property type="molecule type" value="Genomic_DNA"/>
</dbReference>
<protein>
    <recommendedName>
        <fullName evidence="4">Desiccation-related protein PCC13-62</fullName>
    </recommendedName>
</protein>
<evidence type="ECO:0000313" key="2">
    <source>
        <dbReference type="EMBL" id="MQL82657.1"/>
    </source>
</evidence>
<evidence type="ECO:0000256" key="1">
    <source>
        <dbReference type="SAM" id="SignalP"/>
    </source>
</evidence>
<reference evidence="2" key="1">
    <citation type="submission" date="2017-07" db="EMBL/GenBank/DDBJ databases">
        <title>Taro Niue Genome Assembly and Annotation.</title>
        <authorList>
            <person name="Atibalentja N."/>
            <person name="Keating K."/>
            <person name="Fields C.J."/>
        </authorList>
    </citation>
    <scope>NUCLEOTIDE SEQUENCE</scope>
    <source>
        <strain evidence="2">Niue_2</strain>
        <tissue evidence="2">Leaf</tissue>
    </source>
</reference>
<dbReference type="Pfam" id="PF13668">
    <property type="entry name" value="Ferritin_2"/>
    <property type="match status" value="1"/>
</dbReference>
<dbReference type="SMR" id="A0A843UK26"/>